<dbReference type="OrthoDB" id="66726at2759"/>
<dbReference type="Proteomes" id="UP000663829">
    <property type="component" value="Unassembled WGS sequence"/>
</dbReference>
<sequence>MAEVSCLLELAASIGFYIAWKISEKKLHRIKSATDINIDDLKKLPSTTTTIDYAAITGVIRQDDKQLLQSDYKPTTIGGVIQHILVEEHKREKTTSITETKQTVQNFFRQIPFRLVSFKNNKSYVRINDPLSFECIRRELETIYQHYQPKTLSSPETIIQTLQGQSVAMTC</sequence>
<reference evidence="1" key="1">
    <citation type="submission" date="2021-02" db="EMBL/GenBank/DDBJ databases">
        <authorList>
            <person name="Nowell W R."/>
        </authorList>
    </citation>
    <scope>NUCLEOTIDE SEQUENCE</scope>
</reference>
<dbReference type="AlphaFoldDB" id="A0A816BUH4"/>
<evidence type="ECO:0000313" key="1">
    <source>
        <dbReference type="EMBL" id="CAF1614577.1"/>
    </source>
</evidence>
<keyword evidence="3" id="KW-1185">Reference proteome</keyword>
<accession>A0A816BUH4</accession>
<comment type="caution">
    <text evidence="1">The sequence shown here is derived from an EMBL/GenBank/DDBJ whole genome shotgun (WGS) entry which is preliminary data.</text>
</comment>
<proteinExistence type="predicted"/>
<feature type="non-terminal residue" evidence="1">
    <location>
        <position position="171"/>
    </location>
</feature>
<name>A0A816BUH4_9BILA</name>
<evidence type="ECO:0000313" key="3">
    <source>
        <dbReference type="Proteomes" id="UP000663829"/>
    </source>
</evidence>
<gene>
    <name evidence="1" type="ORF">GPM918_LOCUS43326</name>
    <name evidence="2" type="ORF">SRO942_LOCUS44788</name>
</gene>
<organism evidence="1 3">
    <name type="scientific">Didymodactylos carnosus</name>
    <dbReference type="NCBI Taxonomy" id="1234261"/>
    <lineage>
        <taxon>Eukaryota</taxon>
        <taxon>Metazoa</taxon>
        <taxon>Spiralia</taxon>
        <taxon>Gnathifera</taxon>
        <taxon>Rotifera</taxon>
        <taxon>Eurotatoria</taxon>
        <taxon>Bdelloidea</taxon>
        <taxon>Philodinida</taxon>
        <taxon>Philodinidae</taxon>
        <taxon>Didymodactylos</taxon>
    </lineage>
</organism>
<dbReference type="Proteomes" id="UP000681722">
    <property type="component" value="Unassembled WGS sequence"/>
</dbReference>
<dbReference type="EMBL" id="CAJNOQ010038929">
    <property type="protein sequence ID" value="CAF1614577.1"/>
    <property type="molecule type" value="Genomic_DNA"/>
</dbReference>
<protein>
    <submittedName>
        <fullName evidence="1">Uncharacterized protein</fullName>
    </submittedName>
</protein>
<evidence type="ECO:0000313" key="2">
    <source>
        <dbReference type="EMBL" id="CAF4500024.1"/>
    </source>
</evidence>
<dbReference type="EMBL" id="CAJOBC010105834">
    <property type="protein sequence ID" value="CAF4500024.1"/>
    <property type="molecule type" value="Genomic_DNA"/>
</dbReference>